<dbReference type="PANTHER" id="PTHR34123">
    <property type="entry name" value="OS04G0578200 PROTEIN"/>
    <property type="match status" value="1"/>
</dbReference>
<evidence type="ECO:0000313" key="1">
    <source>
        <dbReference type="EMBL" id="KAJ8909020.1"/>
    </source>
</evidence>
<proteinExistence type="predicted"/>
<sequence>MGEARSSNASTKRFGMKIMASGFLVQSGCGCKRLSSRGLYMCEREWKGTSKQTPGIVKALVSALTAVVTGIQPQAEEAIESFSDLLSADDVLSTVKDDYEQRQYFLTGDISRRIYLQTTEFIDPTVTVKGLQNWERNIQSINRFITDERIDLLNMEKEQGLIRTRWRLVCTVTLPWRPVLDVYGQTEHFIDESSGRVAVHVESWDCSASEALLQLLKPGPPKTTDSASGP</sequence>
<reference evidence="1 2" key="1">
    <citation type="journal article" date="2023" name="Nat. Commun.">
        <title>Origin of minicircular mitochondrial genomes in red algae.</title>
        <authorList>
            <person name="Lee Y."/>
            <person name="Cho C.H."/>
            <person name="Lee Y.M."/>
            <person name="Park S.I."/>
            <person name="Yang J.H."/>
            <person name="West J.A."/>
            <person name="Bhattacharya D."/>
            <person name="Yoon H.S."/>
        </authorList>
    </citation>
    <scope>NUCLEOTIDE SEQUENCE [LARGE SCALE GENOMIC DNA]</scope>
    <source>
        <strain evidence="1 2">CCMP1338</strain>
        <tissue evidence="1">Whole cell</tissue>
    </source>
</reference>
<dbReference type="PROSITE" id="PS51257">
    <property type="entry name" value="PROKAR_LIPOPROTEIN"/>
    <property type="match status" value="1"/>
</dbReference>
<organism evidence="1 2">
    <name type="scientific">Rhodosorus marinus</name>
    <dbReference type="NCBI Taxonomy" id="101924"/>
    <lineage>
        <taxon>Eukaryota</taxon>
        <taxon>Rhodophyta</taxon>
        <taxon>Stylonematophyceae</taxon>
        <taxon>Stylonematales</taxon>
        <taxon>Stylonemataceae</taxon>
        <taxon>Rhodosorus</taxon>
    </lineage>
</organism>
<accession>A0AAV8V2E1</accession>
<dbReference type="EMBL" id="JAMWBK010000001">
    <property type="protein sequence ID" value="KAJ8909020.1"/>
    <property type="molecule type" value="Genomic_DNA"/>
</dbReference>
<dbReference type="AlphaFoldDB" id="A0AAV8V2E1"/>
<gene>
    <name evidence="1" type="ORF">NDN08_005719</name>
</gene>
<dbReference type="PANTHER" id="PTHR34123:SF1">
    <property type="entry name" value="OS04G0578200 PROTEIN"/>
    <property type="match status" value="1"/>
</dbReference>
<keyword evidence="2" id="KW-1185">Reference proteome</keyword>
<evidence type="ECO:0008006" key="3">
    <source>
        <dbReference type="Google" id="ProtNLM"/>
    </source>
</evidence>
<dbReference type="Proteomes" id="UP001157974">
    <property type="component" value="Unassembled WGS sequence"/>
</dbReference>
<protein>
    <recommendedName>
        <fullName evidence="3">SnoaL-like domain-containing protein</fullName>
    </recommendedName>
</protein>
<dbReference type="Pfam" id="PF10184">
    <property type="entry name" value="DUF2358"/>
    <property type="match status" value="1"/>
</dbReference>
<comment type="caution">
    <text evidence="1">The sequence shown here is derived from an EMBL/GenBank/DDBJ whole genome shotgun (WGS) entry which is preliminary data.</text>
</comment>
<evidence type="ECO:0000313" key="2">
    <source>
        <dbReference type="Proteomes" id="UP001157974"/>
    </source>
</evidence>
<dbReference type="InterPro" id="IPR018790">
    <property type="entry name" value="DUF2358"/>
</dbReference>
<name>A0AAV8V2E1_9RHOD</name>